<dbReference type="EMBL" id="BOVK01000015">
    <property type="protein sequence ID" value="GIQ68417.1"/>
    <property type="molecule type" value="Genomic_DNA"/>
</dbReference>
<accession>A0A8J4H037</accession>
<dbReference type="InterPro" id="IPR038141">
    <property type="entry name" value="YutD-like_sf"/>
</dbReference>
<feature type="compositionally biased region" description="Basic and acidic residues" evidence="1">
    <location>
        <begin position="206"/>
        <end position="221"/>
    </location>
</feature>
<evidence type="ECO:0000313" key="3">
    <source>
        <dbReference type="Proteomes" id="UP000677918"/>
    </source>
</evidence>
<dbReference type="Pfam" id="PF06265">
    <property type="entry name" value="YutD-like"/>
    <property type="match status" value="1"/>
</dbReference>
<dbReference type="AlphaFoldDB" id="A0A8J4H037"/>
<dbReference type="RefSeq" id="WP_213411002.1">
    <property type="nucleotide sequence ID" value="NZ_BOVK01000015.1"/>
</dbReference>
<dbReference type="Proteomes" id="UP000677918">
    <property type="component" value="Unassembled WGS sequence"/>
</dbReference>
<feature type="compositionally biased region" description="Basic and acidic residues" evidence="1">
    <location>
        <begin position="94"/>
        <end position="115"/>
    </location>
</feature>
<organism evidence="2 3">
    <name type="scientific">Xylanibacillus composti</name>
    <dbReference type="NCBI Taxonomy" id="1572762"/>
    <lineage>
        <taxon>Bacteria</taxon>
        <taxon>Bacillati</taxon>
        <taxon>Bacillota</taxon>
        <taxon>Bacilli</taxon>
        <taxon>Bacillales</taxon>
        <taxon>Paenibacillaceae</taxon>
        <taxon>Xylanibacillus</taxon>
    </lineage>
</organism>
<evidence type="ECO:0000256" key="1">
    <source>
        <dbReference type="SAM" id="MobiDB-lite"/>
    </source>
</evidence>
<feature type="region of interest" description="Disordered" evidence="1">
    <location>
        <begin position="94"/>
        <end position="221"/>
    </location>
</feature>
<keyword evidence="3" id="KW-1185">Reference proteome</keyword>
<comment type="caution">
    <text evidence="2">The sequence shown here is derived from an EMBL/GenBank/DDBJ whole genome shotgun (WGS) entry which is preliminary data.</text>
</comment>
<feature type="compositionally biased region" description="Low complexity" evidence="1">
    <location>
        <begin position="131"/>
        <end position="142"/>
    </location>
</feature>
<sequence length="221" mass="25487">MITVGNKTYELIHEHKNGWNQESFRARYSEVLERYDYIVGDWGYNQLRLKGFFRDNHPKASKDALIGTVQDYLNEYCNFGCAYFVLQKVPTPVKDKERKSQEHQEPADANHSNHEDDAESGLSKQQRSATEPEQLEPLGGEPAQAETTKAELRAQHENKGYKADGAKRDFQRRDWNREESLRNEGVKREHGRRDAAKSGHRAKPKQQMDEAGSKKEQTPQA</sequence>
<proteinExistence type="predicted"/>
<name>A0A8J4H037_9BACL</name>
<protein>
    <recommendedName>
        <fullName evidence="4">DUF1027 domain-containing protein</fullName>
    </recommendedName>
</protein>
<gene>
    <name evidence="2" type="ORF">XYCOK13_12410</name>
</gene>
<reference evidence="2" key="1">
    <citation type="submission" date="2021-04" db="EMBL/GenBank/DDBJ databases">
        <title>Draft genome sequence of Xylanibacillus composti strain K13.</title>
        <authorList>
            <person name="Uke A."/>
            <person name="Chhe C."/>
            <person name="Baramee S."/>
            <person name="Kosugi A."/>
        </authorList>
    </citation>
    <scope>NUCLEOTIDE SEQUENCE</scope>
    <source>
        <strain evidence="2">K13</strain>
    </source>
</reference>
<evidence type="ECO:0008006" key="4">
    <source>
        <dbReference type="Google" id="ProtNLM"/>
    </source>
</evidence>
<dbReference type="InterPro" id="IPR009370">
    <property type="entry name" value="YutD-like"/>
</dbReference>
<feature type="compositionally biased region" description="Basic and acidic residues" evidence="1">
    <location>
        <begin position="148"/>
        <end position="197"/>
    </location>
</feature>
<dbReference type="Gene3D" id="3.50.4.20">
    <property type="match status" value="1"/>
</dbReference>
<evidence type="ECO:0000313" key="2">
    <source>
        <dbReference type="EMBL" id="GIQ68417.1"/>
    </source>
</evidence>